<feature type="coiled-coil region" evidence="12">
    <location>
        <begin position="930"/>
        <end position="957"/>
    </location>
</feature>
<dbReference type="SMART" id="SM00968">
    <property type="entry name" value="SMC_hinge"/>
    <property type="match status" value="1"/>
</dbReference>
<dbReference type="SUPFAM" id="SSF52540">
    <property type="entry name" value="P-loop containing nucleoside triphosphate hydrolases"/>
    <property type="match status" value="1"/>
</dbReference>
<feature type="coiled-coil region" evidence="12">
    <location>
        <begin position="249"/>
        <end position="502"/>
    </location>
</feature>
<dbReference type="SUPFAM" id="SSF75553">
    <property type="entry name" value="Smc hinge domain"/>
    <property type="match status" value="1"/>
</dbReference>
<dbReference type="STRING" id="94643.A0A2A9MJA4"/>
<keyword evidence="4" id="KW-0547">Nucleotide-binding</keyword>
<feature type="domain" description="SMC hinge" evidence="14">
    <location>
        <begin position="520"/>
        <end position="651"/>
    </location>
</feature>
<keyword evidence="3" id="KW-0132">Cell division</keyword>
<evidence type="ECO:0000313" key="16">
    <source>
        <dbReference type="Proteomes" id="UP000224006"/>
    </source>
</evidence>
<dbReference type="GO" id="GO:0005694">
    <property type="term" value="C:chromosome"/>
    <property type="evidence" value="ECO:0007669"/>
    <property type="project" value="InterPro"/>
</dbReference>
<proteinExistence type="inferred from homology"/>
<keyword evidence="7 12" id="KW-0175">Coiled coil</keyword>
<dbReference type="GO" id="GO:0005634">
    <property type="term" value="C:nucleus"/>
    <property type="evidence" value="ECO:0007669"/>
    <property type="project" value="UniProtKB-SubCell"/>
</dbReference>
<organism evidence="15 16">
    <name type="scientific">Besnoitia besnoiti</name>
    <name type="common">Apicomplexan protozoan</name>
    <dbReference type="NCBI Taxonomy" id="94643"/>
    <lineage>
        <taxon>Eukaryota</taxon>
        <taxon>Sar</taxon>
        <taxon>Alveolata</taxon>
        <taxon>Apicomplexa</taxon>
        <taxon>Conoidasida</taxon>
        <taxon>Coccidia</taxon>
        <taxon>Eucoccidiorida</taxon>
        <taxon>Eimeriorina</taxon>
        <taxon>Sarcocystidae</taxon>
        <taxon>Besnoitia</taxon>
    </lineage>
</organism>
<keyword evidence="10" id="KW-0131">Cell cycle</keyword>
<evidence type="ECO:0000256" key="4">
    <source>
        <dbReference type="ARBA" id="ARBA00022741"/>
    </source>
</evidence>
<dbReference type="Gene3D" id="1.10.287.1490">
    <property type="match status" value="1"/>
</dbReference>
<evidence type="ECO:0000256" key="8">
    <source>
        <dbReference type="ARBA" id="ARBA00023067"/>
    </source>
</evidence>
<dbReference type="InterPro" id="IPR036277">
    <property type="entry name" value="SMC_hinge_sf"/>
</dbReference>
<dbReference type="Pfam" id="PF02463">
    <property type="entry name" value="SMC_N"/>
    <property type="match status" value="1"/>
</dbReference>
<comment type="subcellular location">
    <subcellularLocation>
        <location evidence="1 11">Nucleus</location>
    </subcellularLocation>
</comment>
<evidence type="ECO:0000259" key="14">
    <source>
        <dbReference type="SMART" id="SM00968"/>
    </source>
</evidence>
<dbReference type="VEuPathDB" id="ToxoDB:BESB_063490"/>
<feature type="region of interest" description="Disordered" evidence="13">
    <location>
        <begin position="1188"/>
        <end position="1229"/>
    </location>
</feature>
<dbReference type="PIRSF" id="PIRSF005719">
    <property type="entry name" value="SMC"/>
    <property type="match status" value="1"/>
</dbReference>
<dbReference type="RefSeq" id="XP_029219471.1">
    <property type="nucleotide sequence ID" value="XM_029364763.1"/>
</dbReference>
<dbReference type="InterPro" id="IPR003395">
    <property type="entry name" value="RecF/RecN/SMC_N"/>
</dbReference>
<evidence type="ECO:0000256" key="3">
    <source>
        <dbReference type="ARBA" id="ARBA00022618"/>
    </source>
</evidence>
<keyword evidence="6" id="KW-0067">ATP-binding</keyword>
<dbReference type="Gene3D" id="3.30.70.1620">
    <property type="match status" value="1"/>
</dbReference>
<dbReference type="GeneID" id="40311277"/>
<comment type="caution">
    <text evidence="15">The sequence shown here is derived from an EMBL/GenBank/DDBJ whole genome shotgun (WGS) entry which is preliminary data.</text>
</comment>
<evidence type="ECO:0000256" key="11">
    <source>
        <dbReference type="PIRNR" id="PIRNR005719"/>
    </source>
</evidence>
<dbReference type="InterPro" id="IPR027120">
    <property type="entry name" value="Smc2_ABC"/>
</dbReference>
<dbReference type="InterPro" id="IPR024704">
    <property type="entry name" value="SMC"/>
</dbReference>
<dbReference type="KEGG" id="bbes:BESB_063490"/>
<feature type="coiled-coil region" evidence="12">
    <location>
        <begin position="718"/>
        <end position="901"/>
    </location>
</feature>
<evidence type="ECO:0000256" key="12">
    <source>
        <dbReference type="SAM" id="Coils"/>
    </source>
</evidence>
<dbReference type="AlphaFoldDB" id="A0A2A9MJA4"/>
<evidence type="ECO:0000256" key="7">
    <source>
        <dbReference type="ARBA" id="ARBA00023054"/>
    </source>
</evidence>
<dbReference type="OrthoDB" id="330728at2759"/>
<keyword evidence="16" id="KW-1185">Reference proteome</keyword>
<evidence type="ECO:0000256" key="13">
    <source>
        <dbReference type="SAM" id="MobiDB-lite"/>
    </source>
</evidence>
<dbReference type="EMBL" id="NWUJ01000005">
    <property type="protein sequence ID" value="PFH35462.1"/>
    <property type="molecule type" value="Genomic_DNA"/>
</dbReference>
<dbReference type="Pfam" id="PF06470">
    <property type="entry name" value="SMC_hinge"/>
    <property type="match status" value="1"/>
</dbReference>
<dbReference type="PANTHER" id="PTHR43977">
    <property type="entry name" value="STRUCTURAL MAINTENANCE OF CHROMOSOMES PROTEIN 3"/>
    <property type="match status" value="1"/>
</dbReference>
<dbReference type="CDD" id="cd03273">
    <property type="entry name" value="ABC_SMC2_euk"/>
    <property type="match status" value="1"/>
</dbReference>
<comment type="similarity">
    <text evidence="2">Belongs to the SMC family. SMC2 subfamily.</text>
</comment>
<dbReference type="GO" id="GO:0030261">
    <property type="term" value="P:chromosome condensation"/>
    <property type="evidence" value="ECO:0007669"/>
    <property type="project" value="UniProtKB-KW"/>
</dbReference>
<evidence type="ECO:0000313" key="15">
    <source>
        <dbReference type="EMBL" id="PFH35462.1"/>
    </source>
</evidence>
<dbReference type="InterPro" id="IPR027417">
    <property type="entry name" value="P-loop_NTPase"/>
</dbReference>
<evidence type="ECO:0000256" key="2">
    <source>
        <dbReference type="ARBA" id="ARBA00005231"/>
    </source>
</evidence>
<dbReference type="InterPro" id="IPR010935">
    <property type="entry name" value="SMC_hinge"/>
</dbReference>
<protein>
    <recommendedName>
        <fullName evidence="11">Structural maintenance of chromosomes protein</fullName>
    </recommendedName>
</protein>
<dbReference type="Gene3D" id="3.40.50.300">
    <property type="entry name" value="P-loop containing nucleotide triphosphate hydrolases"/>
    <property type="match status" value="2"/>
</dbReference>
<evidence type="ECO:0000256" key="6">
    <source>
        <dbReference type="ARBA" id="ARBA00022840"/>
    </source>
</evidence>
<dbReference type="GO" id="GO:0016887">
    <property type="term" value="F:ATP hydrolysis activity"/>
    <property type="evidence" value="ECO:0007669"/>
    <property type="project" value="InterPro"/>
</dbReference>
<name>A0A2A9MJA4_BESBE</name>
<dbReference type="Proteomes" id="UP000224006">
    <property type="component" value="Chromosome V"/>
</dbReference>
<dbReference type="GO" id="GO:0005524">
    <property type="term" value="F:ATP binding"/>
    <property type="evidence" value="ECO:0007669"/>
    <property type="project" value="UniProtKB-KW"/>
</dbReference>
<keyword evidence="8" id="KW-0226">DNA condensation</keyword>
<evidence type="ECO:0000256" key="5">
    <source>
        <dbReference type="ARBA" id="ARBA00022776"/>
    </source>
</evidence>
<dbReference type="GO" id="GO:0051301">
    <property type="term" value="P:cell division"/>
    <property type="evidence" value="ECO:0007669"/>
    <property type="project" value="UniProtKB-KW"/>
</dbReference>
<reference evidence="15 16" key="1">
    <citation type="submission" date="2017-09" db="EMBL/GenBank/DDBJ databases">
        <title>Genome sequencing of Besnoitia besnoiti strain Bb-Ger1.</title>
        <authorList>
            <person name="Schares G."/>
            <person name="Venepally P."/>
            <person name="Lorenzi H.A."/>
        </authorList>
    </citation>
    <scope>NUCLEOTIDE SEQUENCE [LARGE SCALE GENOMIC DNA]</scope>
    <source>
        <strain evidence="15 16">Bb-Ger1</strain>
    </source>
</reference>
<evidence type="ECO:0000256" key="9">
    <source>
        <dbReference type="ARBA" id="ARBA00023242"/>
    </source>
</evidence>
<gene>
    <name evidence="15" type="ORF">BESB_063490</name>
</gene>
<sequence>MYIEAIVLEGFKSYSNRVYVGPLHPQFNAVTGLNGTGKSNILDSICFVLGISNHALVRATKLDDLVYKQGQAGVTKATVTLKFRNDPLQQNNPLPFPYREMPEITITRQIVIGGRDRYLLNSRNAQLKEVRDFFHCCQMNINSPHFMIQQGKITKVINMKPKEVLGLIEEVSGTRMYELKRGNAVKLMQKKEQKLQEISVVLREEIEPTIERLRKEKQEYFNFVSLKEDMQRFQRFDIAYRFYCAKQMLQQGTSDFDELTQKKAEIEAQIADCDRDAATAQKQLETLEAERQLMDGPLQSVRQKKEEIEKVLAKRQSDEKSARRDLKLSSDALEDLRREEKKLAKKLAEKRASRQAETTQVEAQEAEIKTLKERLETAEKKLEGLSTGGAEAGGGASLREKLKHAKTNAAKLEAEEDDLKTELSHVADELKQLRANMDRSGKAAAQMSRQRDEAAARVTALEAQLAQEPVEEDKLMKLREEMKICRREVDSANQEAQESLQQLNSWSKIHVRLPRGMPAEKLHGQIFELIELKNEYLDFATALQLLVGGKLEYIVVEDKDSSKAIFKENNFANSRRRVTLLPIQDCQLGKICDAQALAQNRRLVGIGADDARVLRCLDVVDFNPRKHEKIALYTFGGSLICATAEIAQKITYQSNKRLAFPSVTVEGDVFQTGGVMAGGGAGHVKETLLLWKNFKRCSQITQELEERARQIDVYLRPMEDAFQKNAHLNKELRLARNQLQNIEQLFATSSAGSELARAQQLEERRAECRTRLEEVVKAKAAVLEEVRQLEAEVYEMEHNRDKLEASLKKEVKELRQRLKSLEVAFNKMQKEIGAFRQELTTLEKDLQSVQEEILKRSEGLVQLQQAIDEKTKLVEEQKAKVEEVRKEIEACLSEAAQSDKKLGEVTGRLKKLQKTKDHNLLTLKKHLHIMDSREKNIGAARREMEALQRANEWLQTEESKFNQPGSAYDFRQLRPETARQRLQALQNEVQRLQKCVNSSAATLLEKTEKDLLALVERKNQVEHDKAKIEAVISELDVKKRQSLENTWRQVNENFTAIFEQLLPNAQAKLAQVNLRDLMEGLEMRIAFNKKWKESLAELSGGQRSLLALSLILALLKVKPAPVYILDEVDAALDLSHTQNIGSMIKTQFPTSQFIIVSLKEGMFSHADVLFRTRLIDGVSNVERHALAERPQQRKALPAAGAANPPVGSSRKRMRKNAQREEGSGGEDLN</sequence>
<keyword evidence="9 11" id="KW-0539">Nucleus</keyword>
<evidence type="ECO:0000256" key="10">
    <source>
        <dbReference type="ARBA" id="ARBA00023306"/>
    </source>
</evidence>
<keyword evidence="5" id="KW-0498">Mitosis</keyword>
<evidence type="ECO:0000256" key="1">
    <source>
        <dbReference type="ARBA" id="ARBA00004123"/>
    </source>
</evidence>
<accession>A0A2A9MJA4</accession>
<feature type="coiled-coil region" evidence="12">
    <location>
        <begin position="982"/>
        <end position="1024"/>
    </location>
</feature>